<dbReference type="InterPro" id="IPR025382">
    <property type="entry name" value="Cap4-like_endonuclease_dom"/>
</dbReference>
<evidence type="ECO:0000313" key="2">
    <source>
        <dbReference type="EMBL" id="KXI28387.1"/>
    </source>
</evidence>
<feature type="non-terminal residue" evidence="2">
    <location>
        <position position="345"/>
    </location>
</feature>
<dbReference type="Pfam" id="PF14130">
    <property type="entry name" value="Cap4_nuclease"/>
    <property type="match status" value="1"/>
</dbReference>
<evidence type="ECO:0000313" key="3">
    <source>
        <dbReference type="Proteomes" id="UP000070299"/>
    </source>
</evidence>
<sequence>MVKLHEISPREQDGRDTLSRYKAQTRAAGLASLEILENKSVDRVYCDWHDDYVVRKSINGKIVYHFFQVKTKEKRNAQWSLNDIFGVHNRTKTENIAERITESFAGKLLIHTVNFIDTCEAVVFLTNIHLKDEVEDLLTSLDQDDYSHKTLQHLTNHFLECFCGGKPLYTDEEIKVFIRKFRIIPGLEHLKVDGTQFEALAREKIFEFSEIDLEYMEAREILDSLLNLIEKKSIGVVRTALNEKQLDELAGVGIEDLLEILSISKIAFQSLREGGDKKALKNVSILQRILGKSGTPKNLIDYAAKCKTDWDVWYRKNRHYIPDYDLAMLESKLSDVIKKHSPSGV</sequence>
<dbReference type="EMBL" id="LSNE01000007">
    <property type="protein sequence ID" value="KXI28387.1"/>
    <property type="molecule type" value="Genomic_DNA"/>
</dbReference>
<proteinExistence type="predicted"/>
<dbReference type="STRING" id="1799789.AX660_18675"/>
<keyword evidence="3" id="KW-1185">Reference proteome</keyword>
<dbReference type="Proteomes" id="UP000070299">
    <property type="component" value="Unassembled WGS sequence"/>
</dbReference>
<evidence type="ECO:0000259" key="1">
    <source>
        <dbReference type="Pfam" id="PF14130"/>
    </source>
</evidence>
<gene>
    <name evidence="2" type="ORF">AX660_18675</name>
</gene>
<dbReference type="AlphaFoldDB" id="A0A135ZZK2"/>
<feature type="domain" description="CD-NTase associated protein 4-like DNA endonuclease" evidence="1">
    <location>
        <begin position="14"/>
        <end position="233"/>
    </location>
</feature>
<organism evidence="2 3">
    <name type="scientific">Paraglaciecola hydrolytica</name>
    <dbReference type="NCBI Taxonomy" id="1799789"/>
    <lineage>
        <taxon>Bacteria</taxon>
        <taxon>Pseudomonadati</taxon>
        <taxon>Pseudomonadota</taxon>
        <taxon>Gammaproteobacteria</taxon>
        <taxon>Alteromonadales</taxon>
        <taxon>Alteromonadaceae</taxon>
        <taxon>Paraglaciecola</taxon>
    </lineage>
</organism>
<accession>A0A135ZZK2</accession>
<comment type="caution">
    <text evidence="2">The sequence shown here is derived from an EMBL/GenBank/DDBJ whole genome shotgun (WGS) entry which is preliminary data.</text>
</comment>
<protein>
    <recommendedName>
        <fullName evidence="1">CD-NTase associated protein 4-like DNA endonuclease domain-containing protein</fullName>
    </recommendedName>
</protein>
<dbReference type="RefSeq" id="WP_068378626.1">
    <property type="nucleotide sequence ID" value="NZ_LSNE01000007.1"/>
</dbReference>
<dbReference type="GO" id="GO:0004518">
    <property type="term" value="F:nuclease activity"/>
    <property type="evidence" value="ECO:0007669"/>
    <property type="project" value="InterPro"/>
</dbReference>
<reference evidence="3" key="1">
    <citation type="submission" date="2016-02" db="EMBL/GenBank/DDBJ databases">
        <authorList>
            <person name="Schultz-Johansen M."/>
            <person name="Glaring M.A."/>
            <person name="Bech P.K."/>
            <person name="Stougaard P."/>
        </authorList>
    </citation>
    <scope>NUCLEOTIDE SEQUENCE [LARGE SCALE GENOMIC DNA]</scope>
    <source>
        <strain evidence="3">S66</strain>
    </source>
</reference>
<name>A0A135ZZK2_9ALTE</name>
<dbReference type="OrthoDB" id="6637739at2"/>